<dbReference type="GO" id="GO:0005525">
    <property type="term" value="F:GTP binding"/>
    <property type="evidence" value="ECO:0007669"/>
    <property type="project" value="UniProtKB-KW"/>
</dbReference>
<keyword evidence="4" id="KW-1185">Reference proteome</keyword>
<evidence type="ECO:0000256" key="2">
    <source>
        <dbReference type="ARBA" id="ARBA00023134"/>
    </source>
</evidence>
<dbReference type="AlphaFoldDB" id="L8H8J6"/>
<reference evidence="3 4" key="1">
    <citation type="journal article" date="2013" name="Genome Biol.">
        <title>Genome of Acanthamoeba castellanii highlights extensive lateral gene transfer and early evolution of tyrosine kinase signaling.</title>
        <authorList>
            <person name="Clarke M."/>
            <person name="Lohan A.J."/>
            <person name="Liu B."/>
            <person name="Lagkouvardos I."/>
            <person name="Roy S."/>
            <person name="Zafar N."/>
            <person name="Bertelli C."/>
            <person name="Schilde C."/>
            <person name="Kianianmomeni A."/>
            <person name="Burglin T.R."/>
            <person name="Frech C."/>
            <person name="Turcotte B."/>
            <person name="Kopec K.O."/>
            <person name="Synnott J.M."/>
            <person name="Choo C."/>
            <person name="Paponov I."/>
            <person name="Finkler A."/>
            <person name="Soon Heng Tan C."/>
            <person name="Hutchins A.P."/>
            <person name="Weinmeier T."/>
            <person name="Rattei T."/>
            <person name="Chu J.S."/>
            <person name="Gimenez G."/>
            <person name="Irimia M."/>
            <person name="Rigden D.J."/>
            <person name="Fitzpatrick D.A."/>
            <person name="Lorenzo-Morales J."/>
            <person name="Bateman A."/>
            <person name="Chiu C.H."/>
            <person name="Tang P."/>
            <person name="Hegemann P."/>
            <person name="Fromm H."/>
            <person name="Raoult D."/>
            <person name="Greub G."/>
            <person name="Miranda-Saavedra D."/>
            <person name="Chen N."/>
            <person name="Nash P."/>
            <person name="Ginger M.L."/>
            <person name="Horn M."/>
            <person name="Schaap P."/>
            <person name="Caler L."/>
            <person name="Loftus B."/>
        </authorList>
    </citation>
    <scope>NUCLEOTIDE SEQUENCE [LARGE SCALE GENOMIC DNA]</scope>
    <source>
        <strain evidence="3 4">Neff</strain>
    </source>
</reference>
<sequence>MAIEGIKRGGKALEGPFFTVDKGDVAEVRIRPLKPFVMEPFEKFPPLGRVLLYEAGLRAFGRVKQVVKLFKPSFVDPTFFGSEAIWQQIGEEPQLLLGRNEDNNSLIHLFITHFHQEEERLLENITNVLRMVDRSFGHAAVFMLMRVRNNEGHMALHLALRAGLCKVAAALLSWGSPLMPSPAEQEQLRRLWKKPVDTPIRCFIGGKCEKSSLSLALLCLLVLSRDREEFTNLDEMLPPREMPQLFLIALQSFARAQPSVDALSAQLATSTRL</sequence>
<evidence type="ECO:0000256" key="1">
    <source>
        <dbReference type="ARBA" id="ARBA00022741"/>
    </source>
</evidence>
<name>L8H8J6_ACACF</name>
<dbReference type="InterPro" id="IPR009001">
    <property type="entry name" value="Transl_elong_EF1A/Init_IF2_C"/>
</dbReference>
<evidence type="ECO:0000313" key="3">
    <source>
        <dbReference type="EMBL" id="ELR21834.1"/>
    </source>
</evidence>
<dbReference type="VEuPathDB" id="AmoebaDB:ACA1_386420"/>
<organism evidence="3 4">
    <name type="scientific">Acanthamoeba castellanii (strain ATCC 30010 / Neff)</name>
    <dbReference type="NCBI Taxonomy" id="1257118"/>
    <lineage>
        <taxon>Eukaryota</taxon>
        <taxon>Amoebozoa</taxon>
        <taxon>Discosea</taxon>
        <taxon>Longamoebia</taxon>
        <taxon>Centramoebida</taxon>
        <taxon>Acanthamoebidae</taxon>
        <taxon>Acanthamoeba</taxon>
    </lineage>
</organism>
<dbReference type="EMBL" id="KB007900">
    <property type="protein sequence ID" value="ELR21834.1"/>
    <property type="molecule type" value="Genomic_DNA"/>
</dbReference>
<dbReference type="RefSeq" id="XP_004347216.1">
    <property type="nucleotide sequence ID" value="XM_004347166.1"/>
</dbReference>
<accession>L8H8J6</accession>
<dbReference type="Proteomes" id="UP000011083">
    <property type="component" value="Unassembled WGS sequence"/>
</dbReference>
<dbReference type="SUPFAM" id="SSF50465">
    <property type="entry name" value="EF-Tu/eEF-1alpha/eIF2-gamma C-terminal domain"/>
    <property type="match status" value="1"/>
</dbReference>
<proteinExistence type="predicted"/>
<dbReference type="GeneID" id="14922748"/>
<dbReference type="KEGG" id="acan:ACA1_386420"/>
<keyword evidence="1" id="KW-0547">Nucleotide-binding</keyword>
<keyword evidence="2" id="KW-0342">GTP-binding</keyword>
<protein>
    <submittedName>
        <fullName evidence="3">Uncharacterized protein</fullName>
    </submittedName>
</protein>
<evidence type="ECO:0000313" key="4">
    <source>
        <dbReference type="Proteomes" id="UP000011083"/>
    </source>
</evidence>
<gene>
    <name evidence="3" type="ORF">ACA1_386420</name>
</gene>
<dbReference type="Gene3D" id="2.40.30.10">
    <property type="entry name" value="Translation factors"/>
    <property type="match status" value="1"/>
</dbReference>